<keyword evidence="1" id="KW-0597">Phosphoprotein</keyword>
<comment type="caution">
    <text evidence="4">The sequence shown here is derived from an EMBL/GenBank/DDBJ whole genome shotgun (WGS) entry which is preliminary data.</text>
</comment>
<evidence type="ECO:0000313" key="5">
    <source>
        <dbReference type="Proteomes" id="UP000018895"/>
    </source>
</evidence>
<accession>W4QDX6</accession>
<dbReference type="RefSeq" id="WP_035341317.1">
    <property type="nucleotide sequence ID" value="NZ_BAUU01000005.1"/>
</dbReference>
<reference evidence="4" key="1">
    <citation type="journal article" date="2014" name="Genome Announc.">
        <title>Draft Genome Sequences of Three Alkaliphilic Bacillus Strains, Bacillus wakoensis JCM 9140T, Bacillus akibai JCM 9157T, and Bacillus hemicellulosilyticus JCM 9152T.</title>
        <authorList>
            <person name="Yuki M."/>
            <person name="Oshima K."/>
            <person name="Suda W."/>
            <person name="Oshida Y."/>
            <person name="Kitamura K."/>
            <person name="Iida T."/>
            <person name="Hattori M."/>
            <person name="Ohkuma M."/>
        </authorList>
    </citation>
    <scope>NUCLEOTIDE SEQUENCE [LARGE SCALE GENOMIC DNA]</scope>
    <source>
        <strain evidence="4">JCM 9152</strain>
    </source>
</reference>
<dbReference type="GO" id="GO:0000156">
    <property type="term" value="F:phosphorelay response regulator activity"/>
    <property type="evidence" value="ECO:0007669"/>
    <property type="project" value="InterPro"/>
</dbReference>
<name>W4QDX6_9BACI</name>
<evidence type="ECO:0000256" key="1">
    <source>
        <dbReference type="PROSITE-ProRule" id="PRU00169"/>
    </source>
</evidence>
<dbReference type="PANTHER" id="PTHR37299:SF1">
    <property type="entry name" value="STAGE 0 SPORULATION PROTEIN A HOMOLOG"/>
    <property type="match status" value="1"/>
</dbReference>
<sequence>MVRIAIVEDEANYQKQLIEFLRKFQKENEVTIEIETYSDGDEFINHYKAQFDIILMDVQMPLMDGMSAAEEIRKIDSEVVIMFITNMAQYAIKGYAVDALDYVLKPITYFSFSERLNRALERMKKRESNFITIKLKGGMVRLELSDVYYVESQGHKLIFYTKEGEFMSSGAMKDLEEELSDYHFFRGHKGYLVNLEHVDGMNDSYAVVKGYELPVSRTKRKAFLEALADHWGDVIK</sequence>
<evidence type="ECO:0000259" key="3">
    <source>
        <dbReference type="PROSITE" id="PS50930"/>
    </source>
</evidence>
<protein>
    <submittedName>
        <fullName evidence="4">Two-component response regulator</fullName>
    </submittedName>
</protein>
<dbReference type="STRING" id="1236971.JCM9152_918"/>
<dbReference type="Gene3D" id="3.40.50.2300">
    <property type="match status" value="1"/>
</dbReference>
<feature type="domain" description="Response regulatory" evidence="2">
    <location>
        <begin position="3"/>
        <end position="120"/>
    </location>
</feature>
<dbReference type="PROSITE" id="PS50110">
    <property type="entry name" value="RESPONSE_REGULATORY"/>
    <property type="match status" value="1"/>
</dbReference>
<evidence type="ECO:0000313" key="4">
    <source>
        <dbReference type="EMBL" id="GAE29554.1"/>
    </source>
</evidence>
<proteinExistence type="predicted"/>
<dbReference type="Proteomes" id="UP000018895">
    <property type="component" value="Unassembled WGS sequence"/>
</dbReference>
<dbReference type="OrthoDB" id="3190595at2"/>
<dbReference type="InterPro" id="IPR007492">
    <property type="entry name" value="LytTR_DNA-bd_dom"/>
</dbReference>
<dbReference type="InterPro" id="IPR046947">
    <property type="entry name" value="LytR-like"/>
</dbReference>
<gene>
    <name evidence="4" type="ORF">JCM9152_918</name>
</gene>
<dbReference type="Gene3D" id="2.40.50.1020">
    <property type="entry name" value="LytTr DNA-binding domain"/>
    <property type="match status" value="1"/>
</dbReference>
<dbReference type="GO" id="GO:0003677">
    <property type="term" value="F:DNA binding"/>
    <property type="evidence" value="ECO:0007669"/>
    <property type="project" value="InterPro"/>
</dbReference>
<dbReference type="EMBL" id="BAUU01000005">
    <property type="protein sequence ID" value="GAE29554.1"/>
    <property type="molecule type" value="Genomic_DNA"/>
</dbReference>
<dbReference type="AlphaFoldDB" id="W4QDX6"/>
<dbReference type="SMART" id="SM00448">
    <property type="entry name" value="REC"/>
    <property type="match status" value="1"/>
</dbReference>
<dbReference type="SMART" id="SM00850">
    <property type="entry name" value="LytTR"/>
    <property type="match status" value="1"/>
</dbReference>
<dbReference type="SUPFAM" id="SSF52172">
    <property type="entry name" value="CheY-like"/>
    <property type="match status" value="1"/>
</dbReference>
<dbReference type="Pfam" id="PF00072">
    <property type="entry name" value="Response_reg"/>
    <property type="match status" value="1"/>
</dbReference>
<feature type="modified residue" description="4-aspartylphosphate" evidence="1">
    <location>
        <position position="57"/>
    </location>
</feature>
<evidence type="ECO:0000259" key="2">
    <source>
        <dbReference type="PROSITE" id="PS50110"/>
    </source>
</evidence>
<keyword evidence="5" id="KW-1185">Reference proteome</keyword>
<organism evidence="4 5">
    <name type="scientific">Halalkalibacter hemicellulosilyticusJCM 9152</name>
    <dbReference type="NCBI Taxonomy" id="1236971"/>
    <lineage>
        <taxon>Bacteria</taxon>
        <taxon>Bacillati</taxon>
        <taxon>Bacillota</taxon>
        <taxon>Bacilli</taxon>
        <taxon>Bacillales</taxon>
        <taxon>Bacillaceae</taxon>
        <taxon>Halalkalibacter</taxon>
    </lineage>
</organism>
<dbReference type="Pfam" id="PF04397">
    <property type="entry name" value="LytTR"/>
    <property type="match status" value="1"/>
</dbReference>
<dbReference type="InterPro" id="IPR001789">
    <property type="entry name" value="Sig_transdc_resp-reg_receiver"/>
</dbReference>
<feature type="domain" description="HTH LytTR-type" evidence="3">
    <location>
        <begin position="131"/>
        <end position="229"/>
    </location>
</feature>
<dbReference type="PANTHER" id="PTHR37299">
    <property type="entry name" value="TRANSCRIPTIONAL REGULATOR-RELATED"/>
    <property type="match status" value="1"/>
</dbReference>
<dbReference type="InterPro" id="IPR011006">
    <property type="entry name" value="CheY-like_superfamily"/>
</dbReference>
<dbReference type="PROSITE" id="PS50930">
    <property type="entry name" value="HTH_LYTTR"/>
    <property type="match status" value="1"/>
</dbReference>